<dbReference type="NCBIfam" id="TIGR01853">
    <property type="entry name" value="lipid_A_lpxD"/>
    <property type="match status" value="1"/>
</dbReference>
<keyword evidence="1 7" id="KW-0444">Lipid biosynthesis</keyword>
<name>A0A5M8NZ70_9BACT</name>
<dbReference type="Pfam" id="PF04613">
    <property type="entry name" value="LpxD"/>
    <property type="match status" value="1"/>
</dbReference>
<dbReference type="EMBL" id="SNRX01000019">
    <property type="protein sequence ID" value="KAA6301454.1"/>
    <property type="molecule type" value="Genomic_DNA"/>
</dbReference>
<dbReference type="GO" id="GO:0016410">
    <property type="term" value="F:N-acyltransferase activity"/>
    <property type="evidence" value="ECO:0007669"/>
    <property type="project" value="InterPro"/>
</dbReference>
<reference evidence="9 10" key="1">
    <citation type="submission" date="2019-03" db="EMBL/GenBank/DDBJ databases">
        <title>Single cell metagenomics reveals metabolic interactions within the superorganism composed of flagellate Streblomastix strix and complex community of Bacteroidetes bacteria on its surface.</title>
        <authorList>
            <person name="Treitli S.C."/>
            <person name="Kolisko M."/>
            <person name="Husnik F."/>
            <person name="Keeling P."/>
            <person name="Hampl V."/>
        </authorList>
    </citation>
    <scope>NUCLEOTIDE SEQUENCE [LARGE SCALE GENOMIC DNA]</scope>
    <source>
        <strain evidence="9">St1</strain>
    </source>
</reference>
<gene>
    <name evidence="7" type="primary">lpxD</name>
    <name evidence="9" type="ORF">EZS26_002441</name>
</gene>
<comment type="similarity">
    <text evidence="7">Belongs to the transferase hexapeptide repeat family. LpxD subfamily.</text>
</comment>
<dbReference type="Gene3D" id="2.160.10.10">
    <property type="entry name" value="Hexapeptide repeat proteins"/>
    <property type="match status" value="1"/>
</dbReference>
<dbReference type="PROSITE" id="PS00101">
    <property type="entry name" value="HEXAPEP_TRANSFERASES"/>
    <property type="match status" value="1"/>
</dbReference>
<dbReference type="GO" id="GO:0016020">
    <property type="term" value="C:membrane"/>
    <property type="evidence" value="ECO:0007669"/>
    <property type="project" value="GOC"/>
</dbReference>
<evidence type="ECO:0000256" key="1">
    <source>
        <dbReference type="ARBA" id="ARBA00022516"/>
    </source>
</evidence>
<dbReference type="SUPFAM" id="SSF51161">
    <property type="entry name" value="Trimeric LpxA-like enzymes"/>
    <property type="match status" value="1"/>
</dbReference>
<evidence type="ECO:0000256" key="6">
    <source>
        <dbReference type="ARBA" id="ARBA00023315"/>
    </source>
</evidence>
<comment type="catalytic activity">
    <reaction evidence="7">
        <text>a UDP-3-O-[(3R)-3-hydroxyacyl]-alpha-D-glucosamine + a (3R)-hydroxyacyl-[ACP] = a UDP-2-N,3-O-bis[(3R)-3-hydroxyacyl]-alpha-D-glucosamine + holo-[ACP] + H(+)</text>
        <dbReference type="Rhea" id="RHEA:53836"/>
        <dbReference type="Rhea" id="RHEA-COMP:9685"/>
        <dbReference type="Rhea" id="RHEA-COMP:9945"/>
        <dbReference type="ChEBI" id="CHEBI:15378"/>
        <dbReference type="ChEBI" id="CHEBI:64479"/>
        <dbReference type="ChEBI" id="CHEBI:78827"/>
        <dbReference type="ChEBI" id="CHEBI:137740"/>
        <dbReference type="ChEBI" id="CHEBI:137748"/>
        <dbReference type="EC" id="2.3.1.191"/>
    </reaction>
</comment>
<evidence type="ECO:0000259" key="8">
    <source>
        <dbReference type="Pfam" id="PF04613"/>
    </source>
</evidence>
<evidence type="ECO:0000256" key="4">
    <source>
        <dbReference type="ARBA" id="ARBA00022737"/>
    </source>
</evidence>
<keyword evidence="5 7" id="KW-0443">Lipid metabolism</keyword>
<comment type="function">
    <text evidence="7">Catalyzes the N-acylation of UDP-3-O-acylglucosamine using 3-hydroxyacyl-ACP as the acyl donor. Is involved in the biosynthesis of lipid A, a phosphorylated glycolipid that anchors the lipopolysaccharide to the outer membrane of the cell.</text>
</comment>
<evidence type="ECO:0000313" key="9">
    <source>
        <dbReference type="EMBL" id="KAA6301454.1"/>
    </source>
</evidence>
<feature type="domain" description="UDP-3-O-[3-hydroxymyristoyl] glucosamine N-acyltransferase non-repeat region" evidence="8">
    <location>
        <begin position="21"/>
        <end position="91"/>
    </location>
</feature>
<keyword evidence="4 7" id="KW-0677">Repeat</keyword>
<evidence type="ECO:0000313" key="10">
    <source>
        <dbReference type="Proteomes" id="UP000324575"/>
    </source>
</evidence>
<dbReference type="PANTHER" id="PTHR43378">
    <property type="entry name" value="UDP-3-O-ACYLGLUCOSAMINE N-ACYLTRANSFERASE"/>
    <property type="match status" value="1"/>
</dbReference>
<feature type="active site" description="Proton acceptor" evidence="7">
    <location>
        <position position="243"/>
    </location>
</feature>
<dbReference type="NCBIfam" id="NF002060">
    <property type="entry name" value="PRK00892.1"/>
    <property type="match status" value="1"/>
</dbReference>
<evidence type="ECO:0000256" key="3">
    <source>
        <dbReference type="ARBA" id="ARBA00022679"/>
    </source>
</evidence>
<dbReference type="InterPro" id="IPR018357">
    <property type="entry name" value="Hexapep_transf_CS"/>
</dbReference>
<keyword evidence="3 7" id="KW-0808">Transferase</keyword>
<accession>A0A5M8NZ70</accession>
<dbReference type="Proteomes" id="UP000324575">
    <property type="component" value="Unassembled WGS sequence"/>
</dbReference>
<dbReference type="Gene3D" id="3.40.1390.10">
    <property type="entry name" value="MurE/MurF, N-terminal domain"/>
    <property type="match status" value="1"/>
</dbReference>
<organism evidence="9 10">
    <name type="scientific">Candidatus Ordinivivax streblomastigis</name>
    <dbReference type="NCBI Taxonomy" id="2540710"/>
    <lineage>
        <taxon>Bacteria</taxon>
        <taxon>Pseudomonadati</taxon>
        <taxon>Bacteroidota</taxon>
        <taxon>Bacteroidia</taxon>
        <taxon>Bacteroidales</taxon>
        <taxon>Candidatus Ordinivivax</taxon>
    </lineage>
</organism>
<dbReference type="Pfam" id="PF00132">
    <property type="entry name" value="Hexapep"/>
    <property type="match status" value="3"/>
</dbReference>
<dbReference type="GO" id="GO:0009245">
    <property type="term" value="P:lipid A biosynthetic process"/>
    <property type="evidence" value="ECO:0007669"/>
    <property type="project" value="UniProtKB-UniRule"/>
</dbReference>
<sequence>MEFSAQQIADIIHGTIEGNPDIQVRNFSKIEAGKPHTLTFLANPKYTPFIYETQASIALVNDDFVPEKALPITLTLIRVPNAYSSLAQLLSLVSQAQTKKQGIETPSFISPSAVIPEKNVYIGAFAYIGENVRLGENTAIYPHAYIGDNVVIEENTILYAGVKIYANCQVGKNCMIHAGAVIGADGFGFAKEGDIYNKIPQLGNVVIEDDVEIGANTTIDRAVMGSTVIGKGVKLDNLIQIAHNVEIGENTVIAAQTGVAGSTKIGKACIIAGQVGIGGHITIGDKVSFGAQSGTLSNIAPGRTIMGYPAIDVNKFLRSAIIYAKLPELATKIDKLQNEIEVLKQQ</sequence>
<evidence type="ECO:0000256" key="2">
    <source>
        <dbReference type="ARBA" id="ARBA00022556"/>
    </source>
</evidence>
<comment type="pathway">
    <text evidence="7">Bacterial outer membrane biogenesis; LPS lipid A biosynthesis.</text>
</comment>
<keyword evidence="6 7" id="KW-0012">Acyltransferase</keyword>
<comment type="caution">
    <text evidence="9">The sequence shown here is derived from an EMBL/GenBank/DDBJ whole genome shotgun (WGS) entry which is preliminary data.</text>
</comment>
<dbReference type="InterPro" id="IPR011004">
    <property type="entry name" value="Trimer_LpxA-like_sf"/>
</dbReference>
<dbReference type="InterPro" id="IPR020573">
    <property type="entry name" value="UDP_GlcNAc_AcTrfase_non-rep"/>
</dbReference>
<evidence type="ECO:0000256" key="7">
    <source>
        <dbReference type="HAMAP-Rule" id="MF_00523"/>
    </source>
</evidence>
<dbReference type="EC" id="2.3.1.191" evidence="7"/>
<dbReference type="GO" id="GO:0103118">
    <property type="term" value="F:UDP-3-O-[(3R)-3-hydroxyacyl]-glucosamine N-acyltransferase activity"/>
    <property type="evidence" value="ECO:0007669"/>
    <property type="project" value="UniProtKB-EC"/>
</dbReference>
<evidence type="ECO:0000256" key="5">
    <source>
        <dbReference type="ARBA" id="ARBA00023098"/>
    </source>
</evidence>
<protein>
    <recommendedName>
        <fullName evidence="7">UDP-3-O-acylglucosamine N-acyltransferase</fullName>
        <ecNumber evidence="7">2.3.1.191</ecNumber>
    </recommendedName>
</protein>
<dbReference type="InterPro" id="IPR001451">
    <property type="entry name" value="Hexapep"/>
</dbReference>
<dbReference type="PANTHER" id="PTHR43378:SF2">
    <property type="entry name" value="UDP-3-O-ACYLGLUCOSAMINE N-ACYLTRANSFERASE 1, MITOCHONDRIAL-RELATED"/>
    <property type="match status" value="1"/>
</dbReference>
<dbReference type="InterPro" id="IPR007691">
    <property type="entry name" value="LpxD"/>
</dbReference>
<proteinExistence type="inferred from homology"/>
<dbReference type="UniPathway" id="UPA00973"/>
<dbReference type="AlphaFoldDB" id="A0A5M8NZ70"/>
<dbReference type="CDD" id="cd03352">
    <property type="entry name" value="LbH_LpxD"/>
    <property type="match status" value="1"/>
</dbReference>
<comment type="subunit">
    <text evidence="7">Homotrimer.</text>
</comment>
<keyword evidence="2 7" id="KW-0441">Lipid A biosynthesis</keyword>
<dbReference type="HAMAP" id="MF_00523">
    <property type="entry name" value="LpxD"/>
    <property type="match status" value="1"/>
</dbReference>